<feature type="signal peptide" evidence="1">
    <location>
        <begin position="1"/>
        <end position="21"/>
    </location>
</feature>
<gene>
    <name evidence="2" type="ORF">SAMN06296427_101412</name>
</gene>
<name>A0A1W1YJK8_9FLAO</name>
<dbReference type="OrthoDB" id="1488726at2"/>
<dbReference type="Proteomes" id="UP000192393">
    <property type="component" value="Unassembled WGS sequence"/>
</dbReference>
<dbReference type="STRING" id="1434700.SAMN06296427_101412"/>
<feature type="chain" id="PRO_5012438799" evidence="1">
    <location>
        <begin position="22"/>
        <end position="314"/>
    </location>
</feature>
<keyword evidence="3" id="KW-1185">Reference proteome</keyword>
<dbReference type="EMBL" id="FWXS01000001">
    <property type="protein sequence ID" value="SMC35971.1"/>
    <property type="molecule type" value="Genomic_DNA"/>
</dbReference>
<evidence type="ECO:0000256" key="1">
    <source>
        <dbReference type="SAM" id="SignalP"/>
    </source>
</evidence>
<accession>A0A1W1YJK8</accession>
<dbReference type="RefSeq" id="WP_084015763.1">
    <property type="nucleotide sequence ID" value="NZ_FWXS01000001.1"/>
</dbReference>
<keyword evidence="1" id="KW-0732">Signal</keyword>
<evidence type="ECO:0000313" key="3">
    <source>
        <dbReference type="Proteomes" id="UP000192393"/>
    </source>
</evidence>
<evidence type="ECO:0000313" key="2">
    <source>
        <dbReference type="EMBL" id="SMC35971.1"/>
    </source>
</evidence>
<reference evidence="2 3" key="1">
    <citation type="submission" date="2017-04" db="EMBL/GenBank/DDBJ databases">
        <authorList>
            <person name="Afonso C.L."/>
            <person name="Miller P.J."/>
            <person name="Scott M.A."/>
            <person name="Spackman E."/>
            <person name="Goraichik I."/>
            <person name="Dimitrov K.M."/>
            <person name="Suarez D.L."/>
            <person name="Swayne D.E."/>
        </authorList>
    </citation>
    <scope>NUCLEOTIDE SEQUENCE [LARGE SCALE GENOMIC DNA]</scope>
    <source>
        <strain evidence="2 3">CGMCC 1.12708</strain>
    </source>
</reference>
<proteinExistence type="predicted"/>
<organism evidence="2 3">
    <name type="scientific">Moheibacter sediminis</name>
    <dbReference type="NCBI Taxonomy" id="1434700"/>
    <lineage>
        <taxon>Bacteria</taxon>
        <taxon>Pseudomonadati</taxon>
        <taxon>Bacteroidota</taxon>
        <taxon>Flavobacteriia</taxon>
        <taxon>Flavobacteriales</taxon>
        <taxon>Weeksellaceae</taxon>
        <taxon>Moheibacter</taxon>
    </lineage>
</organism>
<dbReference type="AlphaFoldDB" id="A0A1W1YJK8"/>
<sequence>MKNFKPIVLVVTVLISVSTFYQCTNDEGLFTPIFGNNTFANFDQLHDSISADTIKFQIINPANDTILEGPQGIRLSFPAYTGSAPAPFDVELIEIFRRGHMIAQNIQTFADDAALISGGMFWVRVKDANGAELNLPGAQAILPYQTDATGYENSMQYFTGENQTAPSGPVLSWGPGQSELTFDADAGANGEFTIWSIMGGWSNCDAFNQFTGQTPTQFSVKVSNVTDYTDTKVFFALDEFSTVAALTTPIVGGLKTYDNSIATGATGKVIAISLIDGELQFASQDVTVAGNDEFTLAVAPGTFAQLETLLNSLD</sequence>
<protein>
    <submittedName>
        <fullName evidence="2">Uncharacterized protein</fullName>
    </submittedName>
</protein>